<comment type="caution">
    <text evidence="2">The sequence shown here is derived from an EMBL/GenBank/DDBJ whole genome shotgun (WGS) entry which is preliminary data.</text>
</comment>
<gene>
    <name evidence="2" type="ORF">GCM10022204_06010</name>
</gene>
<keyword evidence="3" id="KW-1185">Reference proteome</keyword>
<dbReference type="RefSeq" id="WP_344810782.1">
    <property type="nucleotide sequence ID" value="NZ_BAAAYX010000002.1"/>
</dbReference>
<keyword evidence="1" id="KW-0812">Transmembrane</keyword>
<sequence length="104" mass="11228">MASNESTQPTRTPEQIEADLAAARLRLAHSAEDLIDTVHPNRIKQRQIDSVKQFVGNEVDAAKALVFNARGDLRSNRVLAVAGAVVGGLVFLAVVRGLVRRGRS</sequence>
<feature type="transmembrane region" description="Helical" evidence="1">
    <location>
        <begin position="78"/>
        <end position="99"/>
    </location>
</feature>
<protein>
    <recommendedName>
        <fullName evidence="4">DUF3618 domain-containing protein</fullName>
    </recommendedName>
</protein>
<dbReference type="InterPro" id="IPR022062">
    <property type="entry name" value="DUF3618"/>
</dbReference>
<evidence type="ECO:0000313" key="2">
    <source>
        <dbReference type="EMBL" id="GAA3693151.1"/>
    </source>
</evidence>
<dbReference type="Pfam" id="PF12277">
    <property type="entry name" value="DUF3618"/>
    <property type="match status" value="1"/>
</dbReference>
<proteinExistence type="predicted"/>
<evidence type="ECO:0008006" key="4">
    <source>
        <dbReference type="Google" id="ProtNLM"/>
    </source>
</evidence>
<evidence type="ECO:0000313" key="3">
    <source>
        <dbReference type="Proteomes" id="UP001500051"/>
    </source>
</evidence>
<organism evidence="2 3">
    <name type="scientific">Microlunatus aurantiacus</name>
    <dbReference type="NCBI Taxonomy" id="446786"/>
    <lineage>
        <taxon>Bacteria</taxon>
        <taxon>Bacillati</taxon>
        <taxon>Actinomycetota</taxon>
        <taxon>Actinomycetes</taxon>
        <taxon>Propionibacteriales</taxon>
        <taxon>Propionibacteriaceae</taxon>
        <taxon>Microlunatus</taxon>
    </lineage>
</organism>
<keyword evidence="1" id="KW-1133">Transmembrane helix</keyword>
<dbReference type="Proteomes" id="UP001500051">
    <property type="component" value="Unassembled WGS sequence"/>
</dbReference>
<reference evidence="3" key="1">
    <citation type="journal article" date="2019" name="Int. J. Syst. Evol. Microbiol.">
        <title>The Global Catalogue of Microorganisms (GCM) 10K type strain sequencing project: providing services to taxonomists for standard genome sequencing and annotation.</title>
        <authorList>
            <consortium name="The Broad Institute Genomics Platform"/>
            <consortium name="The Broad Institute Genome Sequencing Center for Infectious Disease"/>
            <person name="Wu L."/>
            <person name="Ma J."/>
        </authorList>
    </citation>
    <scope>NUCLEOTIDE SEQUENCE [LARGE SCALE GENOMIC DNA]</scope>
    <source>
        <strain evidence="3">JCM 16548</strain>
    </source>
</reference>
<accession>A0ABP7CRM0</accession>
<name>A0ABP7CRM0_9ACTN</name>
<evidence type="ECO:0000256" key="1">
    <source>
        <dbReference type="SAM" id="Phobius"/>
    </source>
</evidence>
<keyword evidence="1" id="KW-0472">Membrane</keyword>
<dbReference type="EMBL" id="BAAAYX010000002">
    <property type="protein sequence ID" value="GAA3693151.1"/>
    <property type="molecule type" value="Genomic_DNA"/>
</dbReference>